<dbReference type="AlphaFoldDB" id="A0A388KJR0"/>
<dbReference type="GO" id="GO:0004674">
    <property type="term" value="F:protein serine/threonine kinase activity"/>
    <property type="evidence" value="ECO:0007669"/>
    <property type="project" value="UniProtKB-KW"/>
</dbReference>
<dbReference type="InterPro" id="IPR008271">
    <property type="entry name" value="Ser/Thr_kinase_AS"/>
</dbReference>
<evidence type="ECO:0000256" key="3">
    <source>
        <dbReference type="ARBA" id="ARBA00022527"/>
    </source>
</evidence>
<reference evidence="21 22" key="1">
    <citation type="journal article" date="2018" name="Cell">
        <title>The Chara Genome: Secondary Complexity and Implications for Plant Terrestrialization.</title>
        <authorList>
            <person name="Nishiyama T."/>
            <person name="Sakayama H."/>
            <person name="Vries J.D."/>
            <person name="Buschmann H."/>
            <person name="Saint-Marcoux D."/>
            <person name="Ullrich K.K."/>
            <person name="Haas F.B."/>
            <person name="Vanderstraeten L."/>
            <person name="Becker D."/>
            <person name="Lang D."/>
            <person name="Vosolsobe S."/>
            <person name="Rombauts S."/>
            <person name="Wilhelmsson P.K.I."/>
            <person name="Janitza P."/>
            <person name="Kern R."/>
            <person name="Heyl A."/>
            <person name="Rumpler F."/>
            <person name="Villalobos L.I.A.C."/>
            <person name="Clay J.M."/>
            <person name="Skokan R."/>
            <person name="Toyoda A."/>
            <person name="Suzuki Y."/>
            <person name="Kagoshima H."/>
            <person name="Schijlen E."/>
            <person name="Tajeshwar N."/>
            <person name="Catarino B."/>
            <person name="Hetherington A.J."/>
            <person name="Saltykova A."/>
            <person name="Bonnot C."/>
            <person name="Breuninger H."/>
            <person name="Symeonidi A."/>
            <person name="Radhakrishnan G.V."/>
            <person name="Van Nieuwerburgh F."/>
            <person name="Deforce D."/>
            <person name="Chang C."/>
            <person name="Karol K.G."/>
            <person name="Hedrich R."/>
            <person name="Ulvskov P."/>
            <person name="Glockner G."/>
            <person name="Delwiche C.F."/>
            <person name="Petrasek J."/>
            <person name="Van de Peer Y."/>
            <person name="Friml J."/>
            <person name="Beilby M."/>
            <person name="Dolan L."/>
            <person name="Kohara Y."/>
            <person name="Sugano S."/>
            <person name="Fujiyama A."/>
            <person name="Delaux P.-M."/>
            <person name="Quint M."/>
            <person name="TheiBen G."/>
            <person name="Hagemann M."/>
            <person name="Harholt J."/>
            <person name="Dunand C."/>
            <person name="Zachgo S."/>
            <person name="Langdale J."/>
            <person name="Maumus F."/>
            <person name="Straeten D.V.D."/>
            <person name="Gould S.B."/>
            <person name="Rensing S.A."/>
        </authorList>
    </citation>
    <scope>NUCLEOTIDE SEQUENCE [LARGE SCALE GENOMIC DNA]</scope>
    <source>
        <strain evidence="21 22">S276</strain>
    </source>
</reference>
<feature type="region of interest" description="Disordered" evidence="17">
    <location>
        <begin position="1018"/>
        <end position="1062"/>
    </location>
</feature>
<comment type="caution">
    <text evidence="21">The sequence shown here is derived from an EMBL/GenBank/DDBJ whole genome shotgun (WGS) entry which is preliminary data.</text>
</comment>
<dbReference type="GO" id="GO:0016020">
    <property type="term" value="C:membrane"/>
    <property type="evidence" value="ECO:0007669"/>
    <property type="project" value="UniProtKB-SubCell"/>
</dbReference>
<comment type="catalytic activity">
    <reaction evidence="14">
        <text>L-threonyl-[protein] + ATP = O-phospho-L-threonyl-[protein] + ADP + H(+)</text>
        <dbReference type="Rhea" id="RHEA:46608"/>
        <dbReference type="Rhea" id="RHEA-COMP:11060"/>
        <dbReference type="Rhea" id="RHEA-COMP:11605"/>
        <dbReference type="ChEBI" id="CHEBI:15378"/>
        <dbReference type="ChEBI" id="CHEBI:30013"/>
        <dbReference type="ChEBI" id="CHEBI:30616"/>
        <dbReference type="ChEBI" id="CHEBI:61977"/>
        <dbReference type="ChEBI" id="CHEBI:456216"/>
        <dbReference type="EC" id="2.7.11.1"/>
    </reaction>
</comment>
<evidence type="ECO:0000256" key="14">
    <source>
        <dbReference type="ARBA" id="ARBA00047899"/>
    </source>
</evidence>
<dbReference type="InterPro" id="IPR011009">
    <property type="entry name" value="Kinase-like_dom_sf"/>
</dbReference>
<evidence type="ECO:0000256" key="19">
    <source>
        <dbReference type="SAM" id="SignalP"/>
    </source>
</evidence>
<keyword evidence="4" id="KW-0597">Phosphoprotein</keyword>
<feature type="chain" id="PRO_5017445423" description="non-specific serine/threonine protein kinase" evidence="19">
    <location>
        <begin position="22"/>
        <end position="1211"/>
    </location>
</feature>
<dbReference type="Gene3D" id="3.30.200.20">
    <property type="entry name" value="Phosphorylase Kinase, domain 1"/>
    <property type="match status" value="1"/>
</dbReference>
<feature type="transmembrane region" description="Helical" evidence="18">
    <location>
        <begin position="555"/>
        <end position="579"/>
    </location>
</feature>
<name>A0A388KJR0_CHABU</name>
<dbReference type="Pfam" id="PF13855">
    <property type="entry name" value="LRR_8"/>
    <property type="match status" value="1"/>
</dbReference>
<dbReference type="Gramene" id="GBG70290">
    <property type="protein sequence ID" value="GBG70290"/>
    <property type="gene ID" value="CBR_g6417"/>
</dbReference>
<dbReference type="SUPFAM" id="SSF52058">
    <property type="entry name" value="L domain-like"/>
    <property type="match status" value="1"/>
</dbReference>
<feature type="signal peptide" evidence="19">
    <location>
        <begin position="1"/>
        <end position="21"/>
    </location>
</feature>
<keyword evidence="7 18" id="KW-0812">Transmembrane</keyword>
<accession>A0A388KJR0</accession>
<dbReference type="InterPro" id="IPR032675">
    <property type="entry name" value="LRR_dom_sf"/>
</dbReference>
<dbReference type="FunFam" id="3.80.10.10:FF:000129">
    <property type="entry name" value="Leucine-rich repeat receptor-like kinase"/>
    <property type="match status" value="1"/>
</dbReference>
<dbReference type="EMBL" id="BFEA01000128">
    <property type="protein sequence ID" value="GBG70290.1"/>
    <property type="molecule type" value="Genomic_DNA"/>
</dbReference>
<evidence type="ECO:0000256" key="6">
    <source>
        <dbReference type="ARBA" id="ARBA00022679"/>
    </source>
</evidence>
<evidence type="ECO:0000256" key="12">
    <source>
        <dbReference type="ARBA" id="ARBA00022989"/>
    </source>
</evidence>
<sequence>MLWAACLMWLFLSVFVSPCCCIATPRKKSELEVLLLLRDALDPGGRVLGGSWQPHGDPCDTGSGFLGVECDAHGRVSRLRLDRRRLLGVVPGEIAGLTQLQVVNLSHNSLTGPIPLEIVSLQQLRAVDLSYNHLWGDLSADFLRWARDIDVRLAANDFAVARDEPMPLPSLRTAPLPMLIRKPLRARDGSSGRSDGGGGGGGEGRKIKGNNDHGNWSNHLWSAAEHLASFVRFVSHTAQRLKSAFSSSALLLGREGLLGSEKDVDLLIGKSLAGRAAIVQEDQPGREREENATVFLPEGHDGGEEEEEQQKDEEGGGGGFFFQSIAGTGSSTSASSLRDFPHTNIKPSHRGVGMLRRWLTGSPSPPRSSSSSSSSSSSPSSSASSRCSTTPCKDGRGKQQQSHTPGSVQFAEAGSPPLSTVSSDDQGSIPSSASPPVSRSLATVSSVPPPASHHVSSNGSQPQPAPAGAQRNRTDPGHHEQTQQQLPVGPPGEIKYEPPARIGGGGDTSLSNEQSSGEEGGGGRGAANLSGEGGTMGDFYGSRSGMVRTEELNKLSVVLAAAFAFLFTLMIALFCICWCMKLKKTRLSGVSRSGSSPFSELKDKGGVFPIGGGMGEWQTLSVHPSPNTHLPPGHMFMGSPGMNGRVSYDARSLGSIASSLGPPAGQNNPSGWGTWYTYQDLHTATDGFDNKNVLGEGGYAVVYKGKLDDGSYAAVKYIRNTKGQAEREFRVEVDAISRVQHRHLVRLKGCCADDMHRVLVYEYISNGTLEDHLHKRKDGPALSWKTRIKIALGAAKGLAYLHEESDPKIIHRDVKSSNILLDDDFNAKMADFGLAKVMKDETSLVNTRIMGTFGYVAPEYASSGLLTEKSDIYSFGVLLLEMVCGRKPIDYHRPPLEVNLLSWVRLMNKRGMLANVLDPRLGRNNVPAESLQRVVNMALRCCDKEISNRPSMGLIARQMEVEMDYCNHPEAYASAEAAVQSNSVLSSGGCLLSPCYGSHTLHYLSGFPGLGLVPGASQAGRSSCGTPGGGAGGGAAGKKQGGGGENTPLTAVSLSGSASPHAKIRGENKFEKKTPEGALKKFRDVQRPPGKPPLASASLKPGMASQGCKHGVPVDEEPPAEVSVHQQQRRLCPSGGGEGGCLGASGSDGGLVRGGEMEMRQAVYFLSIHSWFCSCEHGVPVGDEPPAEGPGRVARGEGFWELMDSGWRAIL</sequence>
<evidence type="ECO:0000256" key="2">
    <source>
        <dbReference type="ARBA" id="ARBA00012513"/>
    </source>
</evidence>
<feature type="compositionally biased region" description="Low complexity" evidence="17">
    <location>
        <begin position="367"/>
        <end position="388"/>
    </location>
</feature>
<evidence type="ECO:0000256" key="7">
    <source>
        <dbReference type="ARBA" id="ARBA00022692"/>
    </source>
</evidence>
<keyword evidence="19" id="KW-0732">Signal</keyword>
<evidence type="ECO:0000256" key="18">
    <source>
        <dbReference type="SAM" id="Phobius"/>
    </source>
</evidence>
<evidence type="ECO:0000256" key="13">
    <source>
        <dbReference type="ARBA" id="ARBA00023136"/>
    </source>
</evidence>
<dbReference type="PANTHER" id="PTHR47984">
    <property type="entry name" value="OS01G0323000 PROTEIN"/>
    <property type="match status" value="1"/>
</dbReference>
<dbReference type="PROSITE" id="PS00108">
    <property type="entry name" value="PROTEIN_KINASE_ST"/>
    <property type="match status" value="1"/>
</dbReference>
<proteinExistence type="predicted"/>
<keyword evidence="22" id="KW-1185">Reference proteome</keyword>
<dbReference type="STRING" id="69332.A0A388KJR0"/>
<keyword evidence="13 18" id="KW-0472">Membrane</keyword>
<evidence type="ECO:0000313" key="22">
    <source>
        <dbReference type="Proteomes" id="UP000265515"/>
    </source>
</evidence>
<evidence type="ECO:0000256" key="4">
    <source>
        <dbReference type="ARBA" id="ARBA00022553"/>
    </source>
</evidence>
<feature type="compositionally biased region" description="Gly residues" evidence="17">
    <location>
        <begin position="1026"/>
        <end position="1045"/>
    </location>
</feature>
<feature type="region of interest" description="Disordered" evidence="17">
    <location>
        <begin position="1083"/>
        <end position="1110"/>
    </location>
</feature>
<dbReference type="OrthoDB" id="10261027at2759"/>
<dbReference type="Gene3D" id="3.80.10.10">
    <property type="entry name" value="Ribonuclease Inhibitor"/>
    <property type="match status" value="1"/>
</dbReference>
<organism evidence="21 22">
    <name type="scientific">Chara braunii</name>
    <name type="common">Braun's stonewort</name>
    <dbReference type="NCBI Taxonomy" id="69332"/>
    <lineage>
        <taxon>Eukaryota</taxon>
        <taxon>Viridiplantae</taxon>
        <taxon>Streptophyta</taxon>
        <taxon>Charophyceae</taxon>
        <taxon>Charales</taxon>
        <taxon>Characeae</taxon>
        <taxon>Chara</taxon>
    </lineage>
</organism>
<dbReference type="PROSITE" id="PS50011">
    <property type="entry name" value="PROTEIN_KINASE_DOM"/>
    <property type="match status" value="1"/>
</dbReference>
<dbReference type="GO" id="GO:0005524">
    <property type="term" value="F:ATP binding"/>
    <property type="evidence" value="ECO:0007669"/>
    <property type="project" value="UniProtKB-UniRule"/>
</dbReference>
<dbReference type="FunFam" id="3.30.200.20:FF:000162">
    <property type="entry name" value="Adenine nucleotide alpha hydrolase-like domain kinase"/>
    <property type="match status" value="1"/>
</dbReference>
<feature type="compositionally biased region" description="Low complexity" evidence="17">
    <location>
        <begin position="326"/>
        <end position="336"/>
    </location>
</feature>
<dbReference type="InterPro" id="IPR000719">
    <property type="entry name" value="Prot_kinase_dom"/>
</dbReference>
<dbReference type="InterPro" id="IPR052232">
    <property type="entry name" value="RLK_Ser/Thr-Kinase"/>
</dbReference>
<evidence type="ECO:0000256" key="9">
    <source>
        <dbReference type="ARBA" id="ARBA00022741"/>
    </source>
</evidence>
<feature type="domain" description="Protein kinase" evidence="20">
    <location>
        <begin position="688"/>
        <end position="971"/>
    </location>
</feature>
<feature type="compositionally biased region" description="Polar residues" evidence="17">
    <location>
        <begin position="417"/>
        <end position="443"/>
    </location>
</feature>
<keyword evidence="5" id="KW-0433">Leucine-rich repeat</keyword>
<protein>
    <recommendedName>
        <fullName evidence="2">non-specific serine/threonine protein kinase</fullName>
        <ecNumber evidence="2">2.7.11.1</ecNumber>
    </recommendedName>
</protein>
<keyword evidence="11 16" id="KW-0067">ATP-binding</keyword>
<evidence type="ECO:0000256" key="10">
    <source>
        <dbReference type="ARBA" id="ARBA00022777"/>
    </source>
</evidence>
<keyword evidence="3" id="KW-0723">Serine/threonine-protein kinase</keyword>
<dbReference type="EC" id="2.7.11.1" evidence="2"/>
<evidence type="ECO:0000256" key="1">
    <source>
        <dbReference type="ARBA" id="ARBA00004167"/>
    </source>
</evidence>
<gene>
    <name evidence="21" type="ORF">CBR_g6417</name>
</gene>
<evidence type="ECO:0000256" key="15">
    <source>
        <dbReference type="ARBA" id="ARBA00048679"/>
    </source>
</evidence>
<feature type="region of interest" description="Disordered" evidence="17">
    <location>
        <begin position="185"/>
        <end position="211"/>
    </location>
</feature>
<dbReference type="SMART" id="SM00220">
    <property type="entry name" value="S_TKc"/>
    <property type="match status" value="1"/>
</dbReference>
<keyword evidence="6" id="KW-0808">Transferase</keyword>
<dbReference type="CDD" id="cd14066">
    <property type="entry name" value="STKc_IRAK"/>
    <property type="match status" value="1"/>
</dbReference>
<dbReference type="InterPro" id="IPR001611">
    <property type="entry name" value="Leu-rich_rpt"/>
</dbReference>
<dbReference type="SUPFAM" id="SSF56112">
    <property type="entry name" value="Protein kinase-like (PK-like)"/>
    <property type="match status" value="1"/>
</dbReference>
<evidence type="ECO:0000256" key="5">
    <source>
        <dbReference type="ARBA" id="ARBA00022614"/>
    </source>
</evidence>
<feature type="compositionally biased region" description="Polar residues" evidence="17">
    <location>
        <begin position="398"/>
        <end position="407"/>
    </location>
</feature>
<evidence type="ECO:0000259" key="20">
    <source>
        <dbReference type="PROSITE" id="PS50011"/>
    </source>
</evidence>
<dbReference type="Pfam" id="PF00069">
    <property type="entry name" value="Pkinase"/>
    <property type="match status" value="1"/>
</dbReference>
<evidence type="ECO:0000256" key="11">
    <source>
        <dbReference type="ARBA" id="ARBA00022840"/>
    </source>
</evidence>
<comment type="catalytic activity">
    <reaction evidence="15">
        <text>L-seryl-[protein] + ATP = O-phospho-L-seryl-[protein] + ADP + H(+)</text>
        <dbReference type="Rhea" id="RHEA:17989"/>
        <dbReference type="Rhea" id="RHEA-COMP:9863"/>
        <dbReference type="Rhea" id="RHEA-COMP:11604"/>
        <dbReference type="ChEBI" id="CHEBI:15378"/>
        <dbReference type="ChEBI" id="CHEBI:29999"/>
        <dbReference type="ChEBI" id="CHEBI:30616"/>
        <dbReference type="ChEBI" id="CHEBI:83421"/>
        <dbReference type="ChEBI" id="CHEBI:456216"/>
        <dbReference type="EC" id="2.7.11.1"/>
    </reaction>
</comment>
<feature type="region of interest" description="Disordered" evidence="17">
    <location>
        <begin position="280"/>
        <end position="534"/>
    </location>
</feature>
<keyword evidence="9 16" id="KW-0547">Nucleotide-binding</keyword>
<keyword evidence="8" id="KW-0677">Repeat</keyword>
<evidence type="ECO:0000313" key="21">
    <source>
        <dbReference type="EMBL" id="GBG70290.1"/>
    </source>
</evidence>
<evidence type="ECO:0000256" key="17">
    <source>
        <dbReference type="SAM" id="MobiDB-lite"/>
    </source>
</evidence>
<keyword evidence="12 18" id="KW-1133">Transmembrane helix</keyword>
<feature type="compositionally biased region" description="Gly residues" evidence="17">
    <location>
        <begin position="518"/>
        <end position="534"/>
    </location>
</feature>
<dbReference type="Gene3D" id="1.10.510.10">
    <property type="entry name" value="Transferase(Phosphotransferase) domain 1"/>
    <property type="match status" value="1"/>
</dbReference>
<keyword evidence="10" id="KW-0418">Kinase</keyword>
<dbReference type="InterPro" id="IPR017441">
    <property type="entry name" value="Protein_kinase_ATP_BS"/>
</dbReference>
<evidence type="ECO:0000256" key="16">
    <source>
        <dbReference type="PROSITE-ProRule" id="PRU10141"/>
    </source>
</evidence>
<feature type="compositionally biased region" description="Polar residues" evidence="17">
    <location>
        <begin position="1047"/>
        <end position="1058"/>
    </location>
</feature>
<comment type="subcellular location">
    <subcellularLocation>
        <location evidence="1">Membrane</location>
        <topology evidence="1">Single-pass membrane protein</topology>
    </subcellularLocation>
</comment>
<dbReference type="Proteomes" id="UP000265515">
    <property type="component" value="Unassembled WGS sequence"/>
</dbReference>
<evidence type="ECO:0000256" key="8">
    <source>
        <dbReference type="ARBA" id="ARBA00022737"/>
    </source>
</evidence>
<dbReference type="FunFam" id="1.10.510.10:FF:000035">
    <property type="entry name" value="Putative receptor-like serine/threonine-protein kinase"/>
    <property type="match status" value="1"/>
</dbReference>
<feature type="compositionally biased region" description="Basic and acidic residues" evidence="17">
    <location>
        <begin position="472"/>
        <end position="481"/>
    </location>
</feature>
<dbReference type="PROSITE" id="PS00107">
    <property type="entry name" value="PROTEIN_KINASE_ATP"/>
    <property type="match status" value="1"/>
</dbReference>
<dbReference type="PANTHER" id="PTHR47984:SF14">
    <property type="entry name" value="OS01G0323000 PROTEIN"/>
    <property type="match status" value="1"/>
</dbReference>
<feature type="binding site" evidence="16">
    <location>
        <position position="716"/>
    </location>
    <ligand>
        <name>ATP</name>
        <dbReference type="ChEBI" id="CHEBI:30616"/>
    </ligand>
</feature>